<evidence type="ECO:0000313" key="10">
    <source>
        <dbReference type="Proteomes" id="UP000626092"/>
    </source>
</evidence>
<feature type="compositionally biased region" description="Pro residues" evidence="7">
    <location>
        <begin position="39"/>
        <end position="57"/>
    </location>
</feature>
<accession>A0A834M229</accession>
<dbReference type="GO" id="GO:0005179">
    <property type="term" value="F:hormone activity"/>
    <property type="evidence" value="ECO:0007669"/>
    <property type="project" value="UniProtKB-KW"/>
</dbReference>
<comment type="caution">
    <text evidence="9">The sequence shown here is derived from an EMBL/GenBank/DDBJ whole genome shotgun (WGS) entry which is preliminary data.</text>
</comment>
<evidence type="ECO:0000256" key="6">
    <source>
        <dbReference type="ARBA" id="ARBA00023157"/>
    </source>
</evidence>
<organism evidence="9 10">
    <name type="scientific">Rhododendron simsii</name>
    <name type="common">Sims's rhododendron</name>
    <dbReference type="NCBI Taxonomy" id="118357"/>
    <lineage>
        <taxon>Eukaryota</taxon>
        <taxon>Viridiplantae</taxon>
        <taxon>Streptophyta</taxon>
        <taxon>Embryophyta</taxon>
        <taxon>Tracheophyta</taxon>
        <taxon>Spermatophyta</taxon>
        <taxon>Magnoliopsida</taxon>
        <taxon>eudicotyledons</taxon>
        <taxon>Gunneridae</taxon>
        <taxon>Pentapetalae</taxon>
        <taxon>asterids</taxon>
        <taxon>Ericales</taxon>
        <taxon>Ericaceae</taxon>
        <taxon>Ericoideae</taxon>
        <taxon>Rhodoreae</taxon>
        <taxon>Rhododendron</taxon>
    </lineage>
</organism>
<gene>
    <name evidence="9" type="ORF">RHSIM_Rhsim01G0250400</name>
</gene>
<dbReference type="OrthoDB" id="1705054at2759"/>
<evidence type="ECO:0000256" key="7">
    <source>
        <dbReference type="SAM" id="MobiDB-lite"/>
    </source>
</evidence>
<evidence type="ECO:0000256" key="5">
    <source>
        <dbReference type="ARBA" id="ARBA00022729"/>
    </source>
</evidence>
<sequence length="90" mass="9573">MALGTNTMKSSRWLFVAFLMTMVVALLNHPSARASPPPPIIDFPALPDKPVPGPPKPAHNYSRGCSKITRCRGGPPAPASRKLALNDGTI</sequence>
<keyword evidence="5 8" id="KW-0732">Signal</keyword>
<evidence type="ECO:0000256" key="4">
    <source>
        <dbReference type="ARBA" id="ARBA00022702"/>
    </source>
</evidence>
<reference evidence="9" key="1">
    <citation type="submission" date="2019-11" db="EMBL/GenBank/DDBJ databases">
        <authorList>
            <person name="Liu Y."/>
            <person name="Hou J."/>
            <person name="Li T.-Q."/>
            <person name="Guan C.-H."/>
            <person name="Wu X."/>
            <person name="Wu H.-Z."/>
            <person name="Ling F."/>
            <person name="Zhang R."/>
            <person name="Shi X.-G."/>
            <person name="Ren J.-P."/>
            <person name="Chen E.-F."/>
            <person name="Sun J.-M."/>
        </authorList>
    </citation>
    <scope>NUCLEOTIDE SEQUENCE</scope>
    <source>
        <strain evidence="9">Adult_tree_wgs_1</strain>
        <tissue evidence="9">Leaves</tissue>
    </source>
</reference>
<evidence type="ECO:0000256" key="3">
    <source>
        <dbReference type="ARBA" id="ARBA00022525"/>
    </source>
</evidence>
<dbReference type="EMBL" id="WJXA01000001">
    <property type="protein sequence ID" value="KAF7154288.1"/>
    <property type="molecule type" value="Genomic_DNA"/>
</dbReference>
<dbReference type="InterPro" id="IPR008801">
    <property type="entry name" value="RALF"/>
</dbReference>
<evidence type="ECO:0000256" key="8">
    <source>
        <dbReference type="SAM" id="SignalP"/>
    </source>
</evidence>
<comment type="similarity">
    <text evidence="2">Belongs to the plant rapid alkalinization factor (RALF) family.</text>
</comment>
<dbReference type="AlphaFoldDB" id="A0A834M229"/>
<name>A0A834M229_RHOSS</name>
<evidence type="ECO:0000313" key="9">
    <source>
        <dbReference type="EMBL" id="KAF7154288.1"/>
    </source>
</evidence>
<evidence type="ECO:0000256" key="1">
    <source>
        <dbReference type="ARBA" id="ARBA00004613"/>
    </source>
</evidence>
<keyword evidence="6" id="KW-1015">Disulfide bond</keyword>
<keyword evidence="10" id="KW-1185">Reference proteome</keyword>
<dbReference type="Proteomes" id="UP000626092">
    <property type="component" value="Unassembled WGS sequence"/>
</dbReference>
<keyword evidence="4" id="KW-0372">Hormone</keyword>
<evidence type="ECO:0000256" key="2">
    <source>
        <dbReference type="ARBA" id="ARBA00009178"/>
    </source>
</evidence>
<comment type="subcellular location">
    <subcellularLocation>
        <location evidence="1">Secreted</location>
    </subcellularLocation>
</comment>
<proteinExistence type="inferred from homology"/>
<protein>
    <submittedName>
        <fullName evidence="9">Uncharacterized protein</fullName>
    </submittedName>
</protein>
<feature type="chain" id="PRO_5032953073" evidence="8">
    <location>
        <begin position="35"/>
        <end position="90"/>
    </location>
</feature>
<feature type="signal peptide" evidence="8">
    <location>
        <begin position="1"/>
        <end position="34"/>
    </location>
</feature>
<keyword evidence="3" id="KW-0964">Secreted</keyword>
<feature type="region of interest" description="Disordered" evidence="7">
    <location>
        <begin position="39"/>
        <end position="90"/>
    </location>
</feature>
<dbReference type="GO" id="GO:0005576">
    <property type="term" value="C:extracellular region"/>
    <property type="evidence" value="ECO:0007669"/>
    <property type="project" value="UniProtKB-SubCell"/>
</dbReference>
<dbReference type="Pfam" id="PF05498">
    <property type="entry name" value="RALF"/>
    <property type="match status" value="1"/>
</dbReference>